<feature type="region of interest" description="Disordered" evidence="1">
    <location>
        <begin position="1"/>
        <end position="24"/>
    </location>
</feature>
<feature type="compositionally biased region" description="Basic and acidic residues" evidence="1">
    <location>
        <begin position="70"/>
        <end position="82"/>
    </location>
</feature>
<proteinExistence type="predicted"/>
<comment type="caution">
    <text evidence="2">The sequence shown here is derived from an EMBL/GenBank/DDBJ whole genome shotgun (WGS) entry which is preliminary data.</text>
</comment>
<gene>
    <name evidence="2" type="ORF">Acr_15g0006300</name>
</gene>
<name>A0A7J0FTK6_9ERIC</name>
<organism evidence="2 3">
    <name type="scientific">Actinidia rufa</name>
    <dbReference type="NCBI Taxonomy" id="165716"/>
    <lineage>
        <taxon>Eukaryota</taxon>
        <taxon>Viridiplantae</taxon>
        <taxon>Streptophyta</taxon>
        <taxon>Embryophyta</taxon>
        <taxon>Tracheophyta</taxon>
        <taxon>Spermatophyta</taxon>
        <taxon>Magnoliopsida</taxon>
        <taxon>eudicotyledons</taxon>
        <taxon>Gunneridae</taxon>
        <taxon>Pentapetalae</taxon>
        <taxon>asterids</taxon>
        <taxon>Ericales</taxon>
        <taxon>Actinidiaceae</taxon>
        <taxon>Actinidia</taxon>
    </lineage>
</organism>
<sequence length="104" mass="11524">MVSYAGARYGHQRSRPTVAMERARRPSVLKLGEVTTTDECLPELSPSLPPSPHAQEETPAVDGKLPATPQRHDRVSHPLTDKVSIEARAEFRYNGERCCSPRGM</sequence>
<evidence type="ECO:0000313" key="3">
    <source>
        <dbReference type="Proteomes" id="UP000585474"/>
    </source>
</evidence>
<dbReference type="EMBL" id="BJWL01000015">
    <property type="protein sequence ID" value="GFZ02021.1"/>
    <property type="molecule type" value="Genomic_DNA"/>
</dbReference>
<keyword evidence="3" id="KW-1185">Reference proteome</keyword>
<dbReference type="Proteomes" id="UP000585474">
    <property type="component" value="Unassembled WGS sequence"/>
</dbReference>
<feature type="region of interest" description="Disordered" evidence="1">
    <location>
        <begin position="38"/>
        <end position="82"/>
    </location>
</feature>
<dbReference type="AlphaFoldDB" id="A0A7J0FTK6"/>
<protein>
    <submittedName>
        <fullName evidence="2">Uncharacterized protein</fullName>
    </submittedName>
</protein>
<evidence type="ECO:0000256" key="1">
    <source>
        <dbReference type="SAM" id="MobiDB-lite"/>
    </source>
</evidence>
<evidence type="ECO:0000313" key="2">
    <source>
        <dbReference type="EMBL" id="GFZ02021.1"/>
    </source>
</evidence>
<accession>A0A7J0FTK6</accession>
<reference evidence="2 3" key="1">
    <citation type="submission" date="2019-07" db="EMBL/GenBank/DDBJ databases">
        <title>De Novo Assembly of kiwifruit Actinidia rufa.</title>
        <authorList>
            <person name="Sugita-Konishi S."/>
            <person name="Sato K."/>
            <person name="Mori E."/>
            <person name="Abe Y."/>
            <person name="Kisaki G."/>
            <person name="Hamano K."/>
            <person name="Suezawa K."/>
            <person name="Otani M."/>
            <person name="Fukuda T."/>
            <person name="Manabe T."/>
            <person name="Gomi K."/>
            <person name="Tabuchi M."/>
            <person name="Akimitsu K."/>
            <person name="Kataoka I."/>
        </authorList>
    </citation>
    <scope>NUCLEOTIDE SEQUENCE [LARGE SCALE GENOMIC DNA]</scope>
    <source>
        <strain evidence="3">cv. Fuchu</strain>
    </source>
</reference>